<evidence type="ECO:0000256" key="1">
    <source>
        <dbReference type="ARBA" id="ARBA00000085"/>
    </source>
</evidence>
<dbReference type="InterPro" id="IPR013656">
    <property type="entry name" value="PAS_4"/>
</dbReference>
<dbReference type="Pfam" id="PF02518">
    <property type="entry name" value="HATPase_c"/>
    <property type="match status" value="1"/>
</dbReference>
<feature type="domain" description="PAC" evidence="9">
    <location>
        <begin position="1047"/>
        <end position="1099"/>
    </location>
</feature>
<dbReference type="PANTHER" id="PTHR43304">
    <property type="entry name" value="PHYTOCHROME-LIKE PROTEIN CPH1"/>
    <property type="match status" value="1"/>
</dbReference>
<dbReference type="SMART" id="SM00091">
    <property type="entry name" value="PAS"/>
    <property type="match status" value="7"/>
</dbReference>
<dbReference type="SUPFAM" id="SSF55781">
    <property type="entry name" value="GAF domain-like"/>
    <property type="match status" value="2"/>
</dbReference>
<feature type="domain" description="PAS" evidence="8">
    <location>
        <begin position="142"/>
        <end position="211"/>
    </location>
</feature>
<evidence type="ECO:0000259" key="7">
    <source>
        <dbReference type="PROSITE" id="PS50109"/>
    </source>
</evidence>
<keyword evidence="6" id="KW-0175">Coiled coil</keyword>
<dbReference type="Pfam" id="PF13426">
    <property type="entry name" value="PAS_9"/>
    <property type="match status" value="2"/>
</dbReference>
<dbReference type="InterPro" id="IPR003018">
    <property type="entry name" value="GAF"/>
</dbReference>
<accession>A0A9E4ZY17</accession>
<dbReference type="SMART" id="SM00388">
    <property type="entry name" value="HisKA"/>
    <property type="match status" value="1"/>
</dbReference>
<dbReference type="CDD" id="cd00082">
    <property type="entry name" value="HisKA"/>
    <property type="match status" value="1"/>
</dbReference>
<dbReference type="NCBIfam" id="TIGR00229">
    <property type="entry name" value="sensory_box"/>
    <property type="match status" value="6"/>
</dbReference>
<feature type="domain" description="PAC" evidence="9">
    <location>
        <begin position="1168"/>
        <end position="1220"/>
    </location>
</feature>
<dbReference type="Pfam" id="PF08447">
    <property type="entry name" value="PAS_3"/>
    <property type="match status" value="1"/>
</dbReference>
<keyword evidence="3" id="KW-0597">Phosphoprotein</keyword>
<dbReference type="InterPro" id="IPR013767">
    <property type="entry name" value="PAS_fold"/>
</dbReference>
<evidence type="ECO:0000256" key="3">
    <source>
        <dbReference type="ARBA" id="ARBA00022553"/>
    </source>
</evidence>
<evidence type="ECO:0000256" key="2">
    <source>
        <dbReference type="ARBA" id="ARBA00012438"/>
    </source>
</evidence>
<dbReference type="Gene3D" id="3.30.450.20">
    <property type="entry name" value="PAS domain"/>
    <property type="match status" value="7"/>
</dbReference>
<dbReference type="InterPro" id="IPR036890">
    <property type="entry name" value="HATPase_C_sf"/>
</dbReference>
<keyword evidence="4" id="KW-0808">Transferase</keyword>
<dbReference type="EMBL" id="JAPVER010000018">
    <property type="protein sequence ID" value="MCZ3364710.1"/>
    <property type="molecule type" value="Genomic_DNA"/>
</dbReference>
<dbReference type="PANTHER" id="PTHR43304:SF1">
    <property type="entry name" value="PAC DOMAIN-CONTAINING PROTEIN"/>
    <property type="match status" value="1"/>
</dbReference>
<protein>
    <recommendedName>
        <fullName evidence="2">histidine kinase</fullName>
        <ecNumber evidence="2">2.7.13.3</ecNumber>
    </recommendedName>
</protein>
<feature type="domain" description="Histidine kinase" evidence="7">
    <location>
        <begin position="1362"/>
        <end position="1575"/>
    </location>
</feature>
<dbReference type="PRINTS" id="PR00344">
    <property type="entry name" value="BCTRLSENSOR"/>
</dbReference>
<evidence type="ECO:0000259" key="8">
    <source>
        <dbReference type="PROSITE" id="PS50112"/>
    </source>
</evidence>
<feature type="domain" description="PAC" evidence="9">
    <location>
        <begin position="1292"/>
        <end position="1344"/>
    </location>
</feature>
<feature type="domain" description="PAS" evidence="8">
    <location>
        <begin position="1221"/>
        <end position="1276"/>
    </location>
</feature>
<dbReference type="PROSITE" id="PS50113">
    <property type="entry name" value="PAC"/>
    <property type="match status" value="7"/>
</dbReference>
<dbReference type="SMART" id="SM00065">
    <property type="entry name" value="GAF"/>
    <property type="match status" value="2"/>
</dbReference>
<dbReference type="Gene3D" id="1.10.287.130">
    <property type="match status" value="1"/>
</dbReference>
<dbReference type="InterPro" id="IPR003661">
    <property type="entry name" value="HisK_dim/P_dom"/>
</dbReference>
<dbReference type="CDD" id="cd00130">
    <property type="entry name" value="PAS"/>
    <property type="match status" value="6"/>
</dbReference>
<dbReference type="Pfam" id="PF00989">
    <property type="entry name" value="PAS"/>
    <property type="match status" value="1"/>
</dbReference>
<feature type="domain" description="PAC" evidence="9">
    <location>
        <begin position="418"/>
        <end position="470"/>
    </location>
</feature>
<keyword evidence="12" id="KW-1185">Reference proteome</keyword>
<name>A0A9E4ZY17_9EURY</name>
<dbReference type="SMART" id="SM00387">
    <property type="entry name" value="HATPase_c"/>
    <property type="match status" value="1"/>
</dbReference>
<dbReference type="InterPro" id="IPR000014">
    <property type="entry name" value="PAS"/>
</dbReference>
<dbReference type="Proteomes" id="UP001068021">
    <property type="component" value="Unassembled WGS sequence"/>
</dbReference>
<dbReference type="SUPFAM" id="SSF47384">
    <property type="entry name" value="Homodimeric domain of signal transducing histidine kinase"/>
    <property type="match status" value="1"/>
</dbReference>
<dbReference type="InterPro" id="IPR052162">
    <property type="entry name" value="Sensor_kinase/Photoreceptor"/>
</dbReference>
<feature type="domain" description="PAS" evidence="8">
    <location>
        <begin position="646"/>
        <end position="698"/>
    </location>
</feature>
<proteinExistence type="predicted"/>
<dbReference type="SMART" id="SM00086">
    <property type="entry name" value="PAC"/>
    <property type="match status" value="7"/>
</dbReference>
<dbReference type="GO" id="GO:0006355">
    <property type="term" value="P:regulation of DNA-templated transcription"/>
    <property type="evidence" value="ECO:0007669"/>
    <property type="project" value="InterPro"/>
</dbReference>
<dbReference type="FunFam" id="3.30.565.10:FF:000006">
    <property type="entry name" value="Sensor histidine kinase WalK"/>
    <property type="match status" value="1"/>
</dbReference>
<dbReference type="PROSITE" id="PS50109">
    <property type="entry name" value="HIS_KIN"/>
    <property type="match status" value="1"/>
</dbReference>
<keyword evidence="5" id="KW-0418">Kinase</keyword>
<dbReference type="InterPro" id="IPR029016">
    <property type="entry name" value="GAF-like_dom_sf"/>
</dbReference>
<feature type="domain" description="PAC" evidence="9">
    <location>
        <begin position="705"/>
        <end position="768"/>
    </location>
</feature>
<dbReference type="Pfam" id="PF13185">
    <property type="entry name" value="GAF_2"/>
    <property type="match status" value="2"/>
</dbReference>
<sequence length="1578" mass="179151">MNTKGKLIKSFLGNIEGWKSVLDSSPDLIIILDTEFNIIWANKPMSMVIRNQKSSKVLNNSQNSCLELKCFEVIHGIKSPISGCPHAKMMQDCHEHSQEITDENLGGHFLTTVSPIKDESGNVLGSVHIARNINEDKKAKENIQRLADVVESSDDAIITKSFDGTVMSWNIGAEQIYGYSAQEIMGKPISILEPPQLRRETKKLINKIKNGEKVDHYETLRLKKDGELINVSVTLSPVFSASGELVAISTIARDITERKMAEKQKQELLERTQQFAEELEVSNEELQVTTDELQTANLELQATTEELQVSNEELQDTTEELQAANEELRQQGDELLQINKSLLESEERFRALADNIPNLAWMANAEGWIFWYNKQWYDYTGTTLEEMQGWGWQKVHHPDYIDTVTEEWSKSIKEGKPYDNMFPLRGKNGKYHWFLTRVIPIHDEQGNIQRWFGTNTDITEQKRANELILWNHGRNELLAEVSSRLLTSENPQDIIDDLCYKTMEFLECDVFFNYLVDEEKGCLHLNAYSGIPEEEAKRIEWLDYGVAVCGCAALESRRIVSENIFETPDTRTDLVKGYGVQAYACHPLLIEGLSIGTLSFGANSRAYFTDEELDLMKAVADQIAIAMNRLISNSILKESEEAAIQVKKEWEHTFEAVPDLISILDTEYKIIRANKAMADKFGITPEECVGLACYEIIHGTCEPPSFCPHKLLIEDGLEHTEEICGDNWGGDFLVSASPLYDSEGRLQGSVHVARDINERKRKEKELNRLNKAYMALGNSSQAMIRAKDELEYLEEVCRIIVEDCGHSMVWVGYADEDEAKTVRPVAYSGFEEGYLETLNITWADTERGRGPTGTAIRTGKPSACKNMYSDPKFALWRENAIERGYASSLVLPLKMYGRVFGALTIYSTELDSFSDDEVKLLTELAENLAYGINVIRLRISREQAEAELKEARDNLEIQVKERTLELEKAYESLKFANNYNRSLIEANLDPLVTIGPDGKITDVNYSTELVTGYSRDEIIGTDFSDYFTEPEKARNGYKEVFREGWVFDYPLEIKNKDGNVTPVLYNASVYRNEDGDVIGVFAAARDITEIKQAEKEIKRQAELLNLTQEAIIVRDMGNKILFWNDGAVKIYGWNAEEANGKITHSLLKTEFPLSLKEVDEELINNGQWGGELVHTKRDGSQITVLSRQVLKKDEKENPVSILEINSDISERKKMEEELEFAGKYNRNLIETSLDPFVTIGPDGKITDVNGATEAVTGRARDELIGTDFSDYFTEPEKAREGYKRVFKDRWIIDYPLEIKHKKGHITPVLYNASVYEDESGNVIGVFAAARDITERKKAEKLLKLKIEELARSNAELEQFAYVSSHDLQEPLRMIGSYLQLLQRRYYGELDDKADKYIDFAVDGASRMQNLINDLLEFSRVTTRAREFESTDCELVLNQVLSNLELSIKESGAVISHDHLPIIMADSTQLAQVFQNLISNAIKFHSEKTPEITISVRKEDNNWILSVADNGIGIDPKHGERIFEVFKRLHKRRDYPGTGIGLSICKKIVERHGGHIWVESEPGKGSIFYFTLPVGHIKN</sequence>
<dbReference type="InterPro" id="IPR005467">
    <property type="entry name" value="His_kinase_dom"/>
</dbReference>
<evidence type="ECO:0000256" key="4">
    <source>
        <dbReference type="ARBA" id="ARBA00022679"/>
    </source>
</evidence>
<evidence type="ECO:0000256" key="5">
    <source>
        <dbReference type="ARBA" id="ARBA00022777"/>
    </source>
</evidence>
<evidence type="ECO:0000313" key="12">
    <source>
        <dbReference type="Proteomes" id="UP001068021"/>
    </source>
</evidence>
<dbReference type="SUPFAM" id="SSF55874">
    <property type="entry name" value="ATPase domain of HSP90 chaperone/DNA topoisomerase II/histidine kinase"/>
    <property type="match status" value="1"/>
</dbReference>
<organism evidence="10 12">
    <name type="scientific">Methanobacterium veterum</name>
    <dbReference type="NCBI Taxonomy" id="408577"/>
    <lineage>
        <taxon>Archaea</taxon>
        <taxon>Methanobacteriati</taxon>
        <taxon>Methanobacteriota</taxon>
        <taxon>Methanomada group</taxon>
        <taxon>Methanobacteria</taxon>
        <taxon>Methanobacteriales</taxon>
        <taxon>Methanobacteriaceae</taxon>
        <taxon>Methanobacterium</taxon>
    </lineage>
</organism>
<dbReference type="InterPro" id="IPR013655">
    <property type="entry name" value="PAS_fold_3"/>
</dbReference>
<gene>
    <name evidence="11" type="ORF">O3H35_07450</name>
    <name evidence="10" type="ORF">O3H54_02335</name>
</gene>
<feature type="domain" description="PAS" evidence="8">
    <location>
        <begin position="1096"/>
        <end position="1166"/>
    </location>
</feature>
<dbReference type="RefSeq" id="WP_052375725.1">
    <property type="nucleotide sequence ID" value="NZ_JAPVER010000018.1"/>
</dbReference>
<feature type="coiled-coil region" evidence="6">
    <location>
        <begin position="752"/>
        <end position="779"/>
    </location>
</feature>
<dbReference type="SUPFAM" id="SSF55785">
    <property type="entry name" value="PYP-like sensor domain (PAS domain)"/>
    <property type="match status" value="7"/>
</dbReference>
<dbReference type="Pfam" id="PF00512">
    <property type="entry name" value="HisKA"/>
    <property type="match status" value="1"/>
</dbReference>
<dbReference type="InterPro" id="IPR003594">
    <property type="entry name" value="HATPase_dom"/>
</dbReference>
<reference evidence="10" key="1">
    <citation type="submission" date="2022-12" db="EMBL/GenBank/DDBJ databases">
        <title>Reclassification of two methanogenic archaea species isolated from the Kolyma lowland permafrost.</title>
        <authorList>
            <person name="Trubitsyn V.E."/>
            <person name="Rivkina E.M."/>
            <person name="Shcherbakova V.A."/>
        </authorList>
    </citation>
    <scope>NUCLEOTIDE SEQUENCE</scope>
    <source>
        <strain evidence="10">M2</strain>
        <strain evidence="11">MK4</strain>
    </source>
</reference>
<dbReference type="Gene3D" id="3.30.565.10">
    <property type="entry name" value="Histidine kinase-like ATPase, C-terminal domain"/>
    <property type="match status" value="1"/>
</dbReference>
<feature type="domain" description="PAS" evidence="8">
    <location>
        <begin position="976"/>
        <end position="1031"/>
    </location>
</feature>
<dbReference type="InterPro" id="IPR035965">
    <property type="entry name" value="PAS-like_dom_sf"/>
</dbReference>
<evidence type="ECO:0000256" key="6">
    <source>
        <dbReference type="SAM" id="Coils"/>
    </source>
</evidence>
<feature type="coiled-coil region" evidence="6">
    <location>
        <begin position="934"/>
        <end position="965"/>
    </location>
</feature>
<dbReference type="Proteomes" id="UP001074446">
    <property type="component" value="Unassembled WGS sequence"/>
</dbReference>
<dbReference type="EMBL" id="JAPVES010000030">
    <property type="protein sequence ID" value="MCZ3372464.1"/>
    <property type="molecule type" value="Genomic_DNA"/>
</dbReference>
<dbReference type="FunFam" id="3.30.450.20:FF:000099">
    <property type="entry name" value="Sensory box sensor histidine kinase"/>
    <property type="match status" value="1"/>
</dbReference>
<dbReference type="InterPro" id="IPR001610">
    <property type="entry name" value="PAC"/>
</dbReference>
<dbReference type="Pfam" id="PF08448">
    <property type="entry name" value="PAS_4"/>
    <property type="match status" value="3"/>
</dbReference>
<dbReference type="Gene3D" id="3.30.450.40">
    <property type="match status" value="2"/>
</dbReference>
<feature type="domain" description="PAC" evidence="9">
    <location>
        <begin position="94"/>
        <end position="145"/>
    </location>
</feature>
<dbReference type="EC" id="2.7.13.3" evidence="2"/>
<dbReference type="InterPro" id="IPR004358">
    <property type="entry name" value="Sig_transdc_His_kin-like_C"/>
</dbReference>
<comment type="caution">
    <text evidence="10">The sequence shown here is derived from an EMBL/GenBank/DDBJ whole genome shotgun (WGS) entry which is preliminary data.</text>
</comment>
<dbReference type="PROSITE" id="PS50112">
    <property type="entry name" value="PAS"/>
    <property type="match status" value="6"/>
</dbReference>
<feature type="coiled-coil region" evidence="6">
    <location>
        <begin position="251"/>
        <end position="341"/>
    </location>
</feature>
<dbReference type="InterPro" id="IPR036097">
    <property type="entry name" value="HisK_dim/P_sf"/>
</dbReference>
<dbReference type="GO" id="GO:0000155">
    <property type="term" value="F:phosphorelay sensor kinase activity"/>
    <property type="evidence" value="ECO:0007669"/>
    <property type="project" value="InterPro"/>
</dbReference>
<evidence type="ECO:0000313" key="11">
    <source>
        <dbReference type="EMBL" id="MCZ3372464.1"/>
    </source>
</evidence>
<feature type="domain" description="PAC" evidence="9">
    <location>
        <begin position="215"/>
        <end position="267"/>
    </location>
</feature>
<dbReference type="InterPro" id="IPR000700">
    <property type="entry name" value="PAS-assoc_C"/>
</dbReference>
<feature type="domain" description="PAS" evidence="8">
    <location>
        <begin position="345"/>
        <end position="415"/>
    </location>
</feature>
<evidence type="ECO:0000313" key="10">
    <source>
        <dbReference type="EMBL" id="MCZ3364710.1"/>
    </source>
</evidence>
<comment type="catalytic activity">
    <reaction evidence="1">
        <text>ATP + protein L-histidine = ADP + protein N-phospho-L-histidine.</text>
        <dbReference type="EC" id="2.7.13.3"/>
    </reaction>
</comment>
<evidence type="ECO:0000259" key="9">
    <source>
        <dbReference type="PROSITE" id="PS50113"/>
    </source>
</evidence>